<reference evidence="3 4" key="1">
    <citation type="submission" date="2019-04" db="EMBL/GenBank/DDBJ databases">
        <authorList>
            <person name="Li Y."/>
            <person name="Wang J."/>
        </authorList>
    </citation>
    <scope>NUCLEOTIDE SEQUENCE [LARGE SCALE GENOMIC DNA]</scope>
    <source>
        <strain evidence="3 4">DSM 14668</strain>
    </source>
</reference>
<evidence type="ECO:0000256" key="1">
    <source>
        <dbReference type="SAM" id="MobiDB-lite"/>
    </source>
</evidence>
<evidence type="ECO:0000313" key="3">
    <source>
        <dbReference type="EMBL" id="TKD13226.1"/>
    </source>
</evidence>
<name>A0A4U1JKE3_9BACT</name>
<dbReference type="EMBL" id="SSMQ01000001">
    <property type="protein sequence ID" value="TKD13226.1"/>
    <property type="molecule type" value="Genomic_DNA"/>
</dbReference>
<feature type="chain" id="PRO_5020925246" description="M23 family metallopeptidase" evidence="2">
    <location>
        <begin position="22"/>
        <end position="267"/>
    </location>
</feature>
<keyword evidence="2" id="KW-0732">Signal</keyword>
<comment type="caution">
    <text evidence="3">The sequence shown here is derived from an EMBL/GenBank/DDBJ whole genome shotgun (WGS) entry which is preliminary data.</text>
</comment>
<sequence length="267" mass="27629">MQPLVRAAAFAALFAALGALGKTPRAKAPEPAKAPSTVAPGVAASCGPRTLPEGDVCIPLPPPGRAPQPDGREEFPEDIPTAAERSPLVPRRPERPVAVAAYRFPLTAEAAPSVLAGLDRPFDLSLEAGEVSPGPGAVLLDASSGDAVVSLSLEGQEGPAEVAFVGDMLGETVVTAHLVRDGGRLRQVLLVHGNLDRPSERAVVGAPLEAGDEIGFVGDSAFRGRPGLYLEARQLREGTSLGGLDAARLRHDIVSVPIDVRNVVPLR</sequence>
<dbReference type="OrthoDB" id="5505905at2"/>
<evidence type="ECO:0008006" key="5">
    <source>
        <dbReference type="Google" id="ProtNLM"/>
    </source>
</evidence>
<dbReference type="RefSeq" id="WP_136927042.1">
    <property type="nucleotide sequence ID" value="NZ_SSMQ01000001.1"/>
</dbReference>
<evidence type="ECO:0000256" key="2">
    <source>
        <dbReference type="SAM" id="SignalP"/>
    </source>
</evidence>
<protein>
    <recommendedName>
        <fullName evidence="5">M23 family metallopeptidase</fullName>
    </recommendedName>
</protein>
<dbReference type="Proteomes" id="UP000309215">
    <property type="component" value="Unassembled WGS sequence"/>
</dbReference>
<dbReference type="AlphaFoldDB" id="A0A4U1JKE3"/>
<organism evidence="3 4">
    <name type="scientific">Polyangium fumosum</name>
    <dbReference type="NCBI Taxonomy" id="889272"/>
    <lineage>
        <taxon>Bacteria</taxon>
        <taxon>Pseudomonadati</taxon>
        <taxon>Myxococcota</taxon>
        <taxon>Polyangia</taxon>
        <taxon>Polyangiales</taxon>
        <taxon>Polyangiaceae</taxon>
        <taxon>Polyangium</taxon>
    </lineage>
</organism>
<feature type="region of interest" description="Disordered" evidence="1">
    <location>
        <begin position="60"/>
        <end position="81"/>
    </location>
</feature>
<gene>
    <name evidence="3" type="ORF">E8A74_01355</name>
</gene>
<evidence type="ECO:0000313" key="4">
    <source>
        <dbReference type="Proteomes" id="UP000309215"/>
    </source>
</evidence>
<accession>A0A4U1JKE3</accession>
<feature type="signal peptide" evidence="2">
    <location>
        <begin position="1"/>
        <end position="21"/>
    </location>
</feature>
<keyword evidence="4" id="KW-1185">Reference proteome</keyword>
<proteinExistence type="predicted"/>